<dbReference type="RefSeq" id="WP_276233946.1">
    <property type="nucleotide sequence ID" value="NZ_CP119802.1"/>
</dbReference>
<feature type="region of interest" description="Disordered" evidence="2">
    <location>
        <begin position="83"/>
        <end position="120"/>
    </location>
</feature>
<accession>A0ABD5ZRB5</accession>
<dbReference type="Proteomes" id="UP001596398">
    <property type="component" value="Unassembled WGS sequence"/>
</dbReference>
<dbReference type="InterPro" id="IPR055734">
    <property type="entry name" value="DUF7310"/>
</dbReference>
<comment type="caution">
    <text evidence="4">The sequence shown here is derived from an EMBL/GenBank/DDBJ whole genome shotgun (WGS) entry which is preliminary data.</text>
</comment>
<evidence type="ECO:0000256" key="2">
    <source>
        <dbReference type="SAM" id="MobiDB-lite"/>
    </source>
</evidence>
<organism evidence="4 5">
    <name type="scientific">Halosegnis marinus</name>
    <dbReference type="NCBI Taxonomy" id="3034023"/>
    <lineage>
        <taxon>Archaea</taxon>
        <taxon>Methanobacteriati</taxon>
        <taxon>Methanobacteriota</taxon>
        <taxon>Stenosarchaea group</taxon>
        <taxon>Halobacteria</taxon>
        <taxon>Halobacteriales</taxon>
        <taxon>Natronomonadaceae</taxon>
        <taxon>Halosegnis</taxon>
    </lineage>
</organism>
<protein>
    <recommendedName>
        <fullName evidence="3">DUF7310 domain-containing protein</fullName>
    </recommendedName>
</protein>
<feature type="compositionally biased region" description="Basic and acidic residues" evidence="2">
    <location>
        <begin position="1"/>
        <end position="21"/>
    </location>
</feature>
<evidence type="ECO:0000256" key="1">
    <source>
        <dbReference type="SAM" id="Coils"/>
    </source>
</evidence>
<keyword evidence="1" id="KW-0175">Coiled coil</keyword>
<evidence type="ECO:0000313" key="5">
    <source>
        <dbReference type="Proteomes" id="UP001596398"/>
    </source>
</evidence>
<dbReference type="Gene3D" id="1.20.58.60">
    <property type="match status" value="1"/>
</dbReference>
<dbReference type="Pfam" id="PF23991">
    <property type="entry name" value="DUF7310"/>
    <property type="match status" value="1"/>
</dbReference>
<feature type="coiled-coil region" evidence="1">
    <location>
        <begin position="27"/>
        <end position="54"/>
    </location>
</feature>
<evidence type="ECO:0000313" key="4">
    <source>
        <dbReference type="EMBL" id="MFC7235805.1"/>
    </source>
</evidence>
<sequence length="120" mass="13346">MTLEDRLDAVERTITDDDRGPADLSNAAAVERRLDALAERLDAMEDRLADAEGDVATVRGHVGNAERIDRETAQVAQRALAVARETEARLDEETPRPRERSVPVESEGEPSLGERLRDLW</sequence>
<reference evidence="4 5" key="1">
    <citation type="journal article" date="2019" name="Int. J. Syst. Evol. Microbiol.">
        <title>The Global Catalogue of Microorganisms (GCM) 10K type strain sequencing project: providing services to taxonomists for standard genome sequencing and annotation.</title>
        <authorList>
            <consortium name="The Broad Institute Genomics Platform"/>
            <consortium name="The Broad Institute Genome Sequencing Center for Infectious Disease"/>
            <person name="Wu L."/>
            <person name="Ma J."/>
        </authorList>
    </citation>
    <scope>NUCLEOTIDE SEQUENCE [LARGE SCALE GENOMIC DNA]</scope>
    <source>
        <strain evidence="4 5">DT85</strain>
    </source>
</reference>
<evidence type="ECO:0000259" key="3">
    <source>
        <dbReference type="Pfam" id="PF23991"/>
    </source>
</evidence>
<dbReference type="EMBL" id="JBHTAP010000001">
    <property type="protein sequence ID" value="MFC7235805.1"/>
    <property type="molecule type" value="Genomic_DNA"/>
</dbReference>
<dbReference type="GeneID" id="79267503"/>
<dbReference type="AlphaFoldDB" id="A0ABD5ZRB5"/>
<feature type="compositionally biased region" description="Basic and acidic residues" evidence="2">
    <location>
        <begin position="84"/>
        <end position="102"/>
    </location>
</feature>
<gene>
    <name evidence="4" type="ORF">ACFQJ4_10805</name>
</gene>
<feature type="region of interest" description="Disordered" evidence="2">
    <location>
        <begin position="1"/>
        <end position="23"/>
    </location>
</feature>
<proteinExistence type="predicted"/>
<name>A0ABD5ZRB5_9EURY</name>
<keyword evidence="5" id="KW-1185">Reference proteome</keyword>
<feature type="domain" description="DUF7310" evidence="3">
    <location>
        <begin position="3"/>
        <end position="83"/>
    </location>
</feature>